<proteinExistence type="predicted"/>
<accession>A0A3S5IL64</accession>
<keyword evidence="2" id="KW-0067">ATP-binding</keyword>
<keyword evidence="2" id="KW-0547">Nucleotide-binding</keyword>
<dbReference type="GO" id="GO:0005524">
    <property type="term" value="F:ATP binding"/>
    <property type="evidence" value="ECO:0007669"/>
    <property type="project" value="UniProtKB-KW"/>
</dbReference>
<reference evidence="2 3" key="1">
    <citation type="journal article" date="2014" name="Genome Announc.">
        <title>Draft Genome Sequence of Streptomyces fradiae ATCC 19609, a Strain Highly Sensitive to Antibiotics.</title>
        <authorList>
            <person name="Bekker O.B."/>
            <person name="Klimina K.M."/>
            <person name="Vatlin A.A."/>
            <person name="Zakharevich N.V."/>
            <person name="Kasianov A.S."/>
            <person name="Danilenko V.N."/>
        </authorList>
    </citation>
    <scope>NUCLEOTIDE SEQUENCE [LARGE SCALE GENOMIC DNA]</scope>
    <source>
        <strain evidence="2 3">ATCC 19609</strain>
    </source>
</reference>
<dbReference type="PANTHER" id="PTHR34704:SF1">
    <property type="entry name" value="ATPASE"/>
    <property type="match status" value="1"/>
</dbReference>
<protein>
    <submittedName>
        <fullName evidence="2">ATP-binding protein</fullName>
    </submittedName>
</protein>
<feature type="domain" description="ATPase" evidence="1">
    <location>
        <begin position="21"/>
        <end position="199"/>
    </location>
</feature>
<dbReference type="Proteomes" id="UP000028058">
    <property type="component" value="Unassembled WGS sequence"/>
</dbReference>
<dbReference type="Gene3D" id="3.40.50.300">
    <property type="entry name" value="P-loop containing nucleotide triphosphate hydrolases"/>
    <property type="match status" value="1"/>
</dbReference>
<dbReference type="SUPFAM" id="SSF46785">
    <property type="entry name" value="Winged helix' DNA-binding domain"/>
    <property type="match status" value="1"/>
</dbReference>
<dbReference type="InterPro" id="IPR011579">
    <property type="entry name" value="ATPase_dom"/>
</dbReference>
<evidence type="ECO:0000259" key="1">
    <source>
        <dbReference type="Pfam" id="PF01637"/>
    </source>
</evidence>
<evidence type="ECO:0000313" key="2">
    <source>
        <dbReference type="EMBL" id="RKM95348.1"/>
    </source>
</evidence>
<dbReference type="InterPro" id="IPR027417">
    <property type="entry name" value="P-loop_NTPase"/>
</dbReference>
<dbReference type="OrthoDB" id="9813134at2"/>
<comment type="caution">
    <text evidence="2">The sequence shown here is derived from an EMBL/GenBank/DDBJ whole genome shotgun (WGS) entry which is preliminary data.</text>
</comment>
<dbReference type="PANTHER" id="PTHR34704">
    <property type="entry name" value="ATPASE"/>
    <property type="match status" value="1"/>
</dbReference>
<organism evidence="2 3">
    <name type="scientific">Streptomyces xinghaiensis</name>
    <dbReference type="NCBI Taxonomy" id="1038928"/>
    <lineage>
        <taxon>Bacteria</taxon>
        <taxon>Bacillati</taxon>
        <taxon>Actinomycetota</taxon>
        <taxon>Actinomycetes</taxon>
        <taxon>Kitasatosporales</taxon>
        <taxon>Streptomycetaceae</taxon>
        <taxon>Streptomyces</taxon>
    </lineage>
</organism>
<dbReference type="SUPFAM" id="SSF52540">
    <property type="entry name" value="P-loop containing nucleoside triphosphate hydrolases"/>
    <property type="match status" value="1"/>
</dbReference>
<sequence>MIVVAIITVGGVAVVKPERLFARDAEWRELERFAASEQQGASLGLVYGRRRQGKTLMLELLARESRGFLFAATQQSEAQNLADLGSAYSAFRGLRRPVLFADWREALDELLRIGEDAPVPVVIDEFPYLVSASPALPSYLQQALSPLSHAKEHTRTRLILCGSALTTMAQLLGGGAPLRGRASMELVVRPFRFREAASFWGVEDDPELAFRLHALVGGTPAYKEMCGGTGPADLADFDGWVARRLLNPASAMFREGGLLLREEPSISDPTSYAAVLAAVSAGQHRRSEIAGLLGRPSGALAHLLSGLRDIGLLEQVEDAIRDKRSVFRVAEPAVRLYQLLIQRHEPELVVGRADRVWADNADTVAGKIYGPHFEELARRWCFEHAAPESLGGRATWVRPTEIACREHRRGHELDLVVAESPAFGPERITAIGEAKGTATPVGLPQLERLEHLRGLLPSARVGALPKLLLFARSGFTEDLRREAGRRGDVELVDLWRMYRGE</sequence>
<evidence type="ECO:0000313" key="3">
    <source>
        <dbReference type="Proteomes" id="UP000028058"/>
    </source>
</evidence>
<dbReference type="AlphaFoldDB" id="A0A3S5IL64"/>
<keyword evidence="3" id="KW-1185">Reference proteome</keyword>
<gene>
    <name evidence="2" type="ORF">SFRA_014860</name>
</gene>
<dbReference type="Pfam" id="PF01637">
    <property type="entry name" value="ATPase_2"/>
    <property type="match status" value="1"/>
</dbReference>
<dbReference type="InterPro" id="IPR036390">
    <property type="entry name" value="WH_DNA-bd_sf"/>
</dbReference>
<dbReference type="EMBL" id="JNAD02000006">
    <property type="protein sequence ID" value="RKM95348.1"/>
    <property type="molecule type" value="Genomic_DNA"/>
</dbReference>
<name>A0A3S5IL64_9ACTN</name>